<comment type="catalytic activity">
    <reaction evidence="13 14">
        <text>FMN + ATP + H(+) = FAD + diphosphate</text>
        <dbReference type="Rhea" id="RHEA:17237"/>
        <dbReference type="ChEBI" id="CHEBI:15378"/>
        <dbReference type="ChEBI" id="CHEBI:30616"/>
        <dbReference type="ChEBI" id="CHEBI:33019"/>
        <dbReference type="ChEBI" id="CHEBI:57692"/>
        <dbReference type="ChEBI" id="CHEBI:58210"/>
        <dbReference type="EC" id="2.7.7.2"/>
    </reaction>
</comment>
<dbReference type="EMBL" id="BLYI01000031">
    <property type="protein sequence ID" value="GFO85171.1"/>
    <property type="molecule type" value="Genomic_DNA"/>
</dbReference>
<evidence type="ECO:0000256" key="5">
    <source>
        <dbReference type="ARBA" id="ARBA00022679"/>
    </source>
</evidence>
<dbReference type="Proteomes" id="UP000613208">
    <property type="component" value="Unassembled WGS sequence"/>
</dbReference>
<feature type="domain" description="Riboflavin kinase" evidence="15">
    <location>
        <begin position="179"/>
        <end position="305"/>
    </location>
</feature>
<dbReference type="InterPro" id="IPR015864">
    <property type="entry name" value="FAD_synthase"/>
</dbReference>
<dbReference type="Pfam" id="PF06574">
    <property type="entry name" value="FAD_syn"/>
    <property type="match status" value="1"/>
</dbReference>
<organism evidence="16 17">
    <name type="scientific">Anaerostipes butyraticus</name>
    <dbReference type="NCBI Taxonomy" id="645466"/>
    <lineage>
        <taxon>Bacteria</taxon>
        <taxon>Bacillati</taxon>
        <taxon>Bacillota</taxon>
        <taxon>Clostridia</taxon>
        <taxon>Lachnospirales</taxon>
        <taxon>Lachnospiraceae</taxon>
        <taxon>Anaerostipes</taxon>
    </lineage>
</organism>
<dbReference type="InterPro" id="IPR014729">
    <property type="entry name" value="Rossmann-like_a/b/a_fold"/>
</dbReference>
<dbReference type="InterPro" id="IPR023468">
    <property type="entry name" value="Riboflavin_kinase"/>
</dbReference>
<dbReference type="GO" id="GO:0005524">
    <property type="term" value="F:ATP binding"/>
    <property type="evidence" value="ECO:0007669"/>
    <property type="project" value="UniProtKB-UniRule"/>
</dbReference>
<dbReference type="PANTHER" id="PTHR22749:SF6">
    <property type="entry name" value="RIBOFLAVIN KINASE"/>
    <property type="match status" value="1"/>
</dbReference>
<name>A0A916Q8T8_9FIRM</name>
<keyword evidence="7 14" id="KW-0547">Nucleotide-binding</keyword>
<dbReference type="PIRSF" id="PIRSF004491">
    <property type="entry name" value="FAD_Synth"/>
    <property type="match status" value="1"/>
</dbReference>
<keyword evidence="3 14" id="KW-0285">Flavoprotein</keyword>
<dbReference type="InterPro" id="IPR015865">
    <property type="entry name" value="Riboflavin_kinase_bac/euk"/>
</dbReference>
<keyword evidence="9 14" id="KW-0274">FAD</keyword>
<evidence type="ECO:0000256" key="9">
    <source>
        <dbReference type="ARBA" id="ARBA00022827"/>
    </source>
</evidence>
<evidence type="ECO:0000256" key="1">
    <source>
        <dbReference type="ARBA" id="ARBA00004726"/>
    </source>
</evidence>
<keyword evidence="11" id="KW-0511">Multifunctional enzyme</keyword>
<evidence type="ECO:0000256" key="4">
    <source>
        <dbReference type="ARBA" id="ARBA00022643"/>
    </source>
</evidence>
<dbReference type="GO" id="GO:0003919">
    <property type="term" value="F:FMN adenylyltransferase activity"/>
    <property type="evidence" value="ECO:0007669"/>
    <property type="project" value="UniProtKB-UniRule"/>
</dbReference>
<evidence type="ECO:0000256" key="3">
    <source>
        <dbReference type="ARBA" id="ARBA00022630"/>
    </source>
</evidence>
<dbReference type="SUPFAM" id="SSF52374">
    <property type="entry name" value="Nucleotidylyl transferase"/>
    <property type="match status" value="1"/>
</dbReference>
<dbReference type="CDD" id="cd02064">
    <property type="entry name" value="FAD_synthetase_N"/>
    <property type="match status" value="1"/>
</dbReference>
<dbReference type="Pfam" id="PF01687">
    <property type="entry name" value="Flavokinase"/>
    <property type="match status" value="1"/>
</dbReference>
<evidence type="ECO:0000256" key="8">
    <source>
        <dbReference type="ARBA" id="ARBA00022777"/>
    </source>
</evidence>
<dbReference type="GO" id="GO:0008531">
    <property type="term" value="F:riboflavin kinase activity"/>
    <property type="evidence" value="ECO:0007669"/>
    <property type="project" value="UniProtKB-UniRule"/>
</dbReference>
<dbReference type="SUPFAM" id="SSF82114">
    <property type="entry name" value="Riboflavin kinase-like"/>
    <property type="match status" value="1"/>
</dbReference>
<comment type="pathway">
    <text evidence="2 14">Cofactor biosynthesis; FMN biosynthesis; FMN from riboflavin (ATP route): step 1/1.</text>
</comment>
<keyword evidence="8 14" id="KW-0418">Kinase</keyword>
<dbReference type="GO" id="GO:0009398">
    <property type="term" value="P:FMN biosynthetic process"/>
    <property type="evidence" value="ECO:0007669"/>
    <property type="project" value="UniProtKB-UniRule"/>
</dbReference>
<dbReference type="Gene3D" id="3.40.50.620">
    <property type="entry name" value="HUPs"/>
    <property type="match status" value="1"/>
</dbReference>
<evidence type="ECO:0000256" key="14">
    <source>
        <dbReference type="PIRNR" id="PIRNR004491"/>
    </source>
</evidence>
<dbReference type="RefSeq" id="WP_201310876.1">
    <property type="nucleotide sequence ID" value="NZ_BLYI01000031.1"/>
</dbReference>
<keyword evidence="6 14" id="KW-0548">Nucleotidyltransferase</keyword>
<dbReference type="PANTHER" id="PTHR22749">
    <property type="entry name" value="RIBOFLAVIN KINASE/FMN ADENYLYLTRANSFERASE"/>
    <property type="match status" value="1"/>
</dbReference>
<dbReference type="SMART" id="SM00904">
    <property type="entry name" value="Flavokinase"/>
    <property type="match status" value="1"/>
</dbReference>
<comment type="caution">
    <text evidence="16">The sequence shown here is derived from an EMBL/GenBank/DDBJ whole genome shotgun (WGS) entry which is preliminary data.</text>
</comment>
<sequence length="308" mass="35764">MEYIHDTEKFQFHNTVVALGKFDGMHKGHQLIFDKLIQYKKEGCKAAVFSFDRPPMNMLKHKDVSVIYTHVEKTKLLSERGIDIYIEHPFTEAFSRLQPEDFVKEILLKKMGMKILVVGDDCGFGYKRRGNVELLKQMEKDHDFRLIVIPKLELNGAIVSSTRIRSLLKEGKIEEANVLMDTPFMIYGPVVHGNHLGKEVLGIPTANQVPDSEKLLPPNGVYVSRIYYKGRQYYGISNIGTKPTIEGKKHMGVETYILDFHKDIYHKEIRVELLHYKRPEMKFESLDALSRQMHKDADFARKYVEKNF</sequence>
<reference evidence="16" key="1">
    <citation type="submission" date="2020-06" db="EMBL/GenBank/DDBJ databases">
        <title>Characterization of fructooligosaccharide metabolism and fructooligosaccharide-degrading enzymes in human commensal butyrate producers.</title>
        <authorList>
            <person name="Tanno H."/>
            <person name="Fujii T."/>
            <person name="Hirano K."/>
            <person name="Maeno S."/>
            <person name="Tonozuka T."/>
            <person name="Sakamoto M."/>
            <person name="Ohkuma M."/>
            <person name="Tochio T."/>
            <person name="Endo A."/>
        </authorList>
    </citation>
    <scope>NUCLEOTIDE SEQUENCE</scope>
    <source>
        <strain evidence="16">JCM 17466</strain>
    </source>
</reference>
<evidence type="ECO:0000256" key="13">
    <source>
        <dbReference type="ARBA" id="ARBA00049494"/>
    </source>
</evidence>
<proteinExistence type="inferred from homology"/>
<dbReference type="EC" id="2.7.1.26" evidence="14"/>
<dbReference type="Gene3D" id="2.40.30.30">
    <property type="entry name" value="Riboflavin kinase-like"/>
    <property type="match status" value="1"/>
</dbReference>
<keyword evidence="17" id="KW-1185">Reference proteome</keyword>
<evidence type="ECO:0000313" key="17">
    <source>
        <dbReference type="Proteomes" id="UP000613208"/>
    </source>
</evidence>
<dbReference type="InterPro" id="IPR023465">
    <property type="entry name" value="Riboflavin_kinase_dom_sf"/>
</dbReference>
<protein>
    <recommendedName>
        <fullName evidence="14">Riboflavin biosynthesis protein</fullName>
    </recommendedName>
    <domain>
        <recommendedName>
            <fullName evidence="14">Riboflavin kinase</fullName>
            <ecNumber evidence="14">2.7.1.26</ecNumber>
        </recommendedName>
        <alternativeName>
            <fullName evidence="14">Flavokinase</fullName>
        </alternativeName>
    </domain>
    <domain>
        <recommendedName>
            <fullName evidence="14">FMN adenylyltransferase</fullName>
            <ecNumber evidence="14">2.7.7.2</ecNumber>
        </recommendedName>
        <alternativeName>
            <fullName evidence="14">FAD pyrophosphorylase</fullName>
        </alternativeName>
        <alternativeName>
            <fullName evidence="14">FAD synthase</fullName>
        </alternativeName>
    </domain>
</protein>
<dbReference type="NCBIfam" id="TIGR00083">
    <property type="entry name" value="ribF"/>
    <property type="match status" value="1"/>
</dbReference>
<comment type="pathway">
    <text evidence="1 14">Cofactor biosynthesis; FAD biosynthesis; FAD from FMN: step 1/1.</text>
</comment>
<comment type="catalytic activity">
    <reaction evidence="12 14">
        <text>riboflavin + ATP = FMN + ADP + H(+)</text>
        <dbReference type="Rhea" id="RHEA:14357"/>
        <dbReference type="ChEBI" id="CHEBI:15378"/>
        <dbReference type="ChEBI" id="CHEBI:30616"/>
        <dbReference type="ChEBI" id="CHEBI:57986"/>
        <dbReference type="ChEBI" id="CHEBI:58210"/>
        <dbReference type="ChEBI" id="CHEBI:456216"/>
        <dbReference type="EC" id="2.7.1.26"/>
    </reaction>
</comment>
<dbReference type="EC" id="2.7.7.2" evidence="14"/>
<dbReference type="FunFam" id="3.40.50.620:FF:000021">
    <property type="entry name" value="Riboflavin biosynthesis protein"/>
    <property type="match status" value="1"/>
</dbReference>
<evidence type="ECO:0000256" key="7">
    <source>
        <dbReference type="ARBA" id="ARBA00022741"/>
    </source>
</evidence>
<keyword evidence="5 14" id="KW-0808">Transferase</keyword>
<evidence type="ECO:0000256" key="11">
    <source>
        <dbReference type="ARBA" id="ARBA00023268"/>
    </source>
</evidence>
<dbReference type="InterPro" id="IPR002606">
    <property type="entry name" value="Riboflavin_kinase_bac"/>
</dbReference>
<keyword evidence="4 14" id="KW-0288">FMN</keyword>
<evidence type="ECO:0000313" key="16">
    <source>
        <dbReference type="EMBL" id="GFO85171.1"/>
    </source>
</evidence>
<dbReference type="AlphaFoldDB" id="A0A916Q8T8"/>
<comment type="similarity">
    <text evidence="14">Belongs to the ribF family.</text>
</comment>
<keyword evidence="10 14" id="KW-0067">ATP-binding</keyword>
<evidence type="ECO:0000256" key="10">
    <source>
        <dbReference type="ARBA" id="ARBA00022840"/>
    </source>
</evidence>
<accession>A0A916Q8T8</accession>
<evidence type="ECO:0000256" key="6">
    <source>
        <dbReference type="ARBA" id="ARBA00022695"/>
    </source>
</evidence>
<gene>
    <name evidence="16" type="primary">ribC</name>
    <name evidence="16" type="ORF">ANBU17_15180</name>
</gene>
<evidence type="ECO:0000256" key="2">
    <source>
        <dbReference type="ARBA" id="ARBA00005201"/>
    </source>
</evidence>
<dbReference type="NCBIfam" id="NF004162">
    <property type="entry name" value="PRK05627.1-5"/>
    <property type="match status" value="1"/>
</dbReference>
<evidence type="ECO:0000256" key="12">
    <source>
        <dbReference type="ARBA" id="ARBA00047880"/>
    </source>
</evidence>
<dbReference type="GO" id="GO:0009231">
    <property type="term" value="P:riboflavin biosynthetic process"/>
    <property type="evidence" value="ECO:0007669"/>
    <property type="project" value="InterPro"/>
</dbReference>
<evidence type="ECO:0000259" key="15">
    <source>
        <dbReference type="SMART" id="SM00904"/>
    </source>
</evidence>
<dbReference type="GO" id="GO:0006747">
    <property type="term" value="P:FAD biosynthetic process"/>
    <property type="evidence" value="ECO:0007669"/>
    <property type="project" value="UniProtKB-UniRule"/>
</dbReference>